<evidence type="ECO:0000313" key="2">
    <source>
        <dbReference type="Proteomes" id="UP000540506"/>
    </source>
</evidence>
<sequence>MTGSSVAISISSKVSFGLKFGAAKAGGEFSAGFEQAFSQTWTSTYQLTSTTGVGSGQGYSTGTVPAGNYAWVVVTPTVQTYAGSFVFTPGGGDEWSCAPGTQLTVEVPSSVPNVTASWSSTYCDGLPPQLQSAGVYTGL</sequence>
<accession>A0A7W7VZZ9</accession>
<dbReference type="Proteomes" id="UP000540506">
    <property type="component" value="Unassembled WGS sequence"/>
</dbReference>
<dbReference type="AlphaFoldDB" id="A0A7W7VZZ9"/>
<dbReference type="EMBL" id="JACHJV010000002">
    <property type="protein sequence ID" value="MBB4928140.1"/>
    <property type="molecule type" value="Genomic_DNA"/>
</dbReference>
<reference evidence="1 2" key="1">
    <citation type="submission" date="2020-08" db="EMBL/GenBank/DDBJ databases">
        <title>Sequencing the genomes of 1000 actinobacteria strains.</title>
        <authorList>
            <person name="Klenk H.-P."/>
        </authorList>
    </citation>
    <scope>NUCLEOTIDE SEQUENCE [LARGE SCALE GENOMIC DNA]</scope>
    <source>
        <strain evidence="1 2">DSM 41654</strain>
    </source>
</reference>
<proteinExistence type="predicted"/>
<gene>
    <name evidence="1" type="ORF">FHR34_007235</name>
</gene>
<protein>
    <submittedName>
        <fullName evidence="1">Uncharacterized protein</fullName>
    </submittedName>
</protein>
<comment type="caution">
    <text evidence="1">The sequence shown here is derived from an EMBL/GenBank/DDBJ whole genome shotgun (WGS) entry which is preliminary data.</text>
</comment>
<keyword evidence="2" id="KW-1185">Reference proteome</keyword>
<organism evidence="1 2">
    <name type="scientific">Kitasatospora kifunensis</name>
    <name type="common">Streptomyces kifunensis</name>
    <dbReference type="NCBI Taxonomy" id="58351"/>
    <lineage>
        <taxon>Bacteria</taxon>
        <taxon>Bacillati</taxon>
        <taxon>Actinomycetota</taxon>
        <taxon>Actinomycetes</taxon>
        <taxon>Kitasatosporales</taxon>
        <taxon>Streptomycetaceae</taxon>
        <taxon>Kitasatospora</taxon>
    </lineage>
</organism>
<name>A0A7W7VZZ9_KITKI</name>
<evidence type="ECO:0000313" key="1">
    <source>
        <dbReference type="EMBL" id="MBB4928140.1"/>
    </source>
</evidence>